<evidence type="ECO:0000313" key="3">
    <source>
        <dbReference type="EMBL" id="JAU23565.1"/>
    </source>
</evidence>
<proteinExistence type="predicted"/>
<dbReference type="InterPro" id="IPR013955">
    <property type="entry name" value="Rep_factor-A_C"/>
</dbReference>
<dbReference type="Gene3D" id="2.40.50.140">
    <property type="entry name" value="Nucleic acid-binding proteins"/>
    <property type="match status" value="1"/>
</dbReference>
<dbReference type="InterPro" id="IPR012340">
    <property type="entry name" value="NA-bd_OB-fold"/>
</dbReference>
<protein>
    <recommendedName>
        <fullName evidence="2">Replication factor A C-terminal domain-containing protein</fullName>
    </recommendedName>
</protein>
<evidence type="ECO:0000259" key="2">
    <source>
        <dbReference type="Pfam" id="PF08646"/>
    </source>
</evidence>
<dbReference type="Pfam" id="PF08646">
    <property type="entry name" value="Rep_fac-A_C"/>
    <property type="match status" value="1"/>
</dbReference>
<feature type="compositionally biased region" description="Acidic residues" evidence="1">
    <location>
        <begin position="204"/>
        <end position="223"/>
    </location>
</feature>
<dbReference type="PROSITE" id="PS00961">
    <property type="entry name" value="RIBOSOMAL_S28E"/>
    <property type="match status" value="1"/>
</dbReference>
<accession>A0A1J3E0B5</accession>
<name>A0A1J3E0B5_NOCCA</name>
<dbReference type="EMBL" id="GEVI01008755">
    <property type="protein sequence ID" value="JAU23565.1"/>
    <property type="molecule type" value="Transcribed_RNA"/>
</dbReference>
<gene>
    <name evidence="3" type="ORF">GA_TR3451_c13_g1_i1_g.11196</name>
</gene>
<dbReference type="PANTHER" id="PTHR47165">
    <property type="entry name" value="OS03G0429900 PROTEIN"/>
    <property type="match status" value="1"/>
</dbReference>
<reference evidence="3" key="1">
    <citation type="submission" date="2016-07" db="EMBL/GenBank/DDBJ databases">
        <title>De novo transcriptome assembly of four accessions of the metal hyperaccumulator plant Noccaea caerulescens.</title>
        <authorList>
            <person name="Blande D."/>
            <person name="Halimaa P."/>
            <person name="Tervahauta A.I."/>
            <person name="Aarts M.G."/>
            <person name="Karenlampi S.O."/>
        </authorList>
    </citation>
    <scope>NUCLEOTIDE SEQUENCE</scope>
</reference>
<feature type="compositionally biased region" description="Basic and acidic residues" evidence="1">
    <location>
        <begin position="179"/>
        <end position="203"/>
    </location>
</feature>
<dbReference type="AlphaFoldDB" id="A0A1J3E0B5"/>
<evidence type="ECO:0000256" key="1">
    <source>
        <dbReference type="SAM" id="MobiDB-lite"/>
    </source>
</evidence>
<dbReference type="SUPFAM" id="SSF50249">
    <property type="entry name" value="Nucleic acid-binding proteins"/>
    <property type="match status" value="1"/>
</dbReference>
<sequence length="232" mass="26136">MGIQNSVSAAAIVEERSGKINFENWNIEKILEYISGGDGEEKEVICHAKIMDISSRKGWKYLSCGTCSKMLERSATSLICNTCNKSTGIGIPRFRVELLVGDGCKTSTFVLFDRDARKLTNTSVEDINVSEGNECTDIPKCLLELVGKTLNFQVKISEYNFQTSSQTFTVTRVIEEGDGHEIKKEDGEKCPTFETTRDDTRLPEEDEDEEKEEEKDLIPEESEREAKKLRVV</sequence>
<organism evidence="3">
    <name type="scientific">Noccaea caerulescens</name>
    <name type="common">Alpine penny-cress</name>
    <name type="synonym">Thlaspi caerulescens</name>
    <dbReference type="NCBI Taxonomy" id="107243"/>
    <lineage>
        <taxon>Eukaryota</taxon>
        <taxon>Viridiplantae</taxon>
        <taxon>Streptophyta</taxon>
        <taxon>Embryophyta</taxon>
        <taxon>Tracheophyta</taxon>
        <taxon>Spermatophyta</taxon>
        <taxon>Magnoliopsida</taxon>
        <taxon>eudicotyledons</taxon>
        <taxon>Gunneridae</taxon>
        <taxon>Pentapetalae</taxon>
        <taxon>rosids</taxon>
        <taxon>malvids</taxon>
        <taxon>Brassicales</taxon>
        <taxon>Brassicaceae</taxon>
        <taxon>Coluteocarpeae</taxon>
        <taxon>Noccaea</taxon>
    </lineage>
</organism>
<dbReference type="InterPro" id="IPR028626">
    <property type="entry name" value="Ribosomal_eS28_CS"/>
</dbReference>
<feature type="domain" description="Replication factor A C-terminal" evidence="2">
    <location>
        <begin position="46"/>
        <end position="173"/>
    </location>
</feature>
<dbReference type="PANTHER" id="PTHR47165:SF4">
    <property type="entry name" value="OS03G0429900 PROTEIN"/>
    <property type="match status" value="1"/>
</dbReference>
<feature type="region of interest" description="Disordered" evidence="1">
    <location>
        <begin position="179"/>
        <end position="232"/>
    </location>
</feature>